<dbReference type="PANTHER" id="PTHR46250:SF15">
    <property type="entry name" value="OS01G0523800 PROTEIN"/>
    <property type="match status" value="1"/>
</dbReference>
<feature type="region of interest" description="Disordered" evidence="1">
    <location>
        <begin position="360"/>
        <end position="383"/>
    </location>
</feature>
<gene>
    <name evidence="2" type="ORF">BUALT_Bualt08G0052600</name>
</gene>
<dbReference type="AlphaFoldDB" id="A0AAV6XB26"/>
<organism evidence="2 3">
    <name type="scientific">Buddleja alternifolia</name>
    <dbReference type="NCBI Taxonomy" id="168488"/>
    <lineage>
        <taxon>Eukaryota</taxon>
        <taxon>Viridiplantae</taxon>
        <taxon>Streptophyta</taxon>
        <taxon>Embryophyta</taxon>
        <taxon>Tracheophyta</taxon>
        <taxon>Spermatophyta</taxon>
        <taxon>Magnoliopsida</taxon>
        <taxon>eudicotyledons</taxon>
        <taxon>Gunneridae</taxon>
        <taxon>Pentapetalae</taxon>
        <taxon>asterids</taxon>
        <taxon>lamiids</taxon>
        <taxon>Lamiales</taxon>
        <taxon>Scrophulariaceae</taxon>
        <taxon>Buddlejeae</taxon>
        <taxon>Buddleja</taxon>
    </lineage>
</organism>
<protein>
    <recommendedName>
        <fullName evidence="4">Myb-like domain-containing protein</fullName>
    </recommendedName>
</protein>
<accession>A0AAV6XB26</accession>
<reference evidence="2" key="1">
    <citation type="submission" date="2019-10" db="EMBL/GenBank/DDBJ databases">
        <authorList>
            <person name="Zhang R."/>
            <person name="Pan Y."/>
            <person name="Wang J."/>
            <person name="Ma R."/>
            <person name="Yu S."/>
        </authorList>
    </citation>
    <scope>NUCLEOTIDE SEQUENCE</scope>
    <source>
        <strain evidence="2">LA-IB0</strain>
        <tissue evidence="2">Leaf</tissue>
    </source>
</reference>
<dbReference type="PANTHER" id="PTHR46250">
    <property type="entry name" value="MYB/SANT-LIKE DNA-BINDING DOMAIN PROTEIN-RELATED"/>
    <property type="match status" value="1"/>
</dbReference>
<sequence length="393" mass="44429">MTHKIPKQIEHLENLVELNDVDSLDNLRMPRAPCFVSCNPCPNRGWDDCINTRWKFFKVYLMAERKNLVFRGGPKKGVSTRRTWVPKEEEVLMASLKEIVVQGWKADNGFKVGYLGLLKQHMTDSNARLMWYKCWPLFRDWIEVFGKDRATGEHAADFVEVVNHTLNKTYIDDAQSFEDLETINEDNECQAENMNVSRSQSSASATAKKVGPQKRPGVFHSSLENGITDLELDYVTDDCISDDPDESDHSDEDIQLLNMFSVTIPSSSAYNYNPACLAHLDMPQTKAYIYQGESAWDALDVIFGKQREHQALVNEEVIEISSDDDDDPTNGIIGLRIIVENDEDKVPSPRCLFAPPLVPKVEKKDKPSPKSPPDMASSTASCSPAKTLKYTFI</sequence>
<evidence type="ECO:0000313" key="2">
    <source>
        <dbReference type="EMBL" id="KAG8377626.1"/>
    </source>
</evidence>
<feature type="region of interest" description="Disordered" evidence="1">
    <location>
        <begin position="193"/>
        <end position="219"/>
    </location>
</feature>
<keyword evidence="3" id="KW-1185">Reference proteome</keyword>
<evidence type="ECO:0000313" key="3">
    <source>
        <dbReference type="Proteomes" id="UP000826271"/>
    </source>
</evidence>
<dbReference type="Proteomes" id="UP000826271">
    <property type="component" value="Unassembled WGS sequence"/>
</dbReference>
<feature type="compositionally biased region" description="Polar residues" evidence="1">
    <location>
        <begin position="193"/>
        <end position="205"/>
    </location>
</feature>
<comment type="caution">
    <text evidence="2">The sequence shown here is derived from an EMBL/GenBank/DDBJ whole genome shotgun (WGS) entry which is preliminary data.</text>
</comment>
<evidence type="ECO:0008006" key="4">
    <source>
        <dbReference type="Google" id="ProtNLM"/>
    </source>
</evidence>
<proteinExistence type="predicted"/>
<dbReference type="EMBL" id="WHWC01000008">
    <property type="protein sequence ID" value="KAG8377626.1"/>
    <property type="molecule type" value="Genomic_DNA"/>
</dbReference>
<name>A0AAV6XB26_9LAMI</name>
<evidence type="ECO:0000256" key="1">
    <source>
        <dbReference type="SAM" id="MobiDB-lite"/>
    </source>
</evidence>